<keyword evidence="8" id="KW-1185">Reference proteome</keyword>
<dbReference type="GO" id="GO:0003984">
    <property type="term" value="F:acetolactate synthase activity"/>
    <property type="evidence" value="ECO:0007669"/>
    <property type="project" value="TreeGrafter"/>
</dbReference>
<dbReference type="EMBL" id="CP102480">
    <property type="protein sequence ID" value="UUX48182.1"/>
    <property type="molecule type" value="Genomic_DNA"/>
</dbReference>
<gene>
    <name evidence="7" type="ORF">NUH88_12225</name>
</gene>
<evidence type="ECO:0000256" key="2">
    <source>
        <dbReference type="ARBA" id="ARBA00023052"/>
    </source>
</evidence>
<dbReference type="InterPro" id="IPR012000">
    <property type="entry name" value="Thiamin_PyroP_enz_cen_dom"/>
</dbReference>
<dbReference type="Pfam" id="PF02776">
    <property type="entry name" value="TPP_enzyme_N"/>
    <property type="match status" value="1"/>
</dbReference>
<dbReference type="FunFam" id="3.40.50.970:FF:000007">
    <property type="entry name" value="Acetolactate synthase"/>
    <property type="match status" value="1"/>
</dbReference>
<dbReference type="InterPro" id="IPR029035">
    <property type="entry name" value="DHS-like_NAD/FAD-binding_dom"/>
</dbReference>
<evidence type="ECO:0000259" key="6">
    <source>
        <dbReference type="Pfam" id="PF02776"/>
    </source>
</evidence>
<evidence type="ECO:0000313" key="7">
    <source>
        <dbReference type="EMBL" id="UUX48182.1"/>
    </source>
</evidence>
<dbReference type="InterPro" id="IPR012001">
    <property type="entry name" value="Thiamin_PyroP_enz_TPP-bd_dom"/>
</dbReference>
<evidence type="ECO:0000256" key="1">
    <source>
        <dbReference type="ARBA" id="ARBA00007812"/>
    </source>
</evidence>
<evidence type="ECO:0000259" key="5">
    <source>
        <dbReference type="Pfam" id="PF02775"/>
    </source>
</evidence>
<dbReference type="Proteomes" id="UP001060336">
    <property type="component" value="Chromosome"/>
</dbReference>
<dbReference type="GO" id="GO:0050660">
    <property type="term" value="F:flavin adenine dinucleotide binding"/>
    <property type="evidence" value="ECO:0007669"/>
    <property type="project" value="TreeGrafter"/>
</dbReference>
<feature type="domain" description="Thiamine pyrophosphate enzyme TPP-binding" evidence="5">
    <location>
        <begin position="378"/>
        <end position="522"/>
    </location>
</feature>
<dbReference type="GO" id="GO:0000287">
    <property type="term" value="F:magnesium ion binding"/>
    <property type="evidence" value="ECO:0007669"/>
    <property type="project" value="InterPro"/>
</dbReference>
<dbReference type="SUPFAM" id="SSF52467">
    <property type="entry name" value="DHS-like NAD/FAD-binding domain"/>
    <property type="match status" value="1"/>
</dbReference>
<dbReference type="Pfam" id="PF02775">
    <property type="entry name" value="TPP_enzyme_C"/>
    <property type="match status" value="1"/>
</dbReference>
<feature type="domain" description="Thiamine pyrophosphate enzyme central" evidence="4">
    <location>
        <begin position="188"/>
        <end position="323"/>
    </location>
</feature>
<evidence type="ECO:0000256" key="3">
    <source>
        <dbReference type="RuleBase" id="RU362132"/>
    </source>
</evidence>
<comment type="similarity">
    <text evidence="1 3">Belongs to the TPP enzyme family.</text>
</comment>
<evidence type="ECO:0000259" key="4">
    <source>
        <dbReference type="Pfam" id="PF00205"/>
    </source>
</evidence>
<dbReference type="AlphaFoldDB" id="A0A9J7AM01"/>
<accession>A0A9J7AM01</accession>
<organism evidence="7 8">
    <name type="scientific">Nisaea acidiphila</name>
    <dbReference type="NCBI Taxonomy" id="1862145"/>
    <lineage>
        <taxon>Bacteria</taxon>
        <taxon>Pseudomonadati</taxon>
        <taxon>Pseudomonadota</taxon>
        <taxon>Alphaproteobacteria</taxon>
        <taxon>Rhodospirillales</taxon>
        <taxon>Thalassobaculaceae</taxon>
        <taxon>Nisaea</taxon>
    </lineage>
</organism>
<dbReference type="Gene3D" id="3.40.50.970">
    <property type="match status" value="2"/>
</dbReference>
<sequence length="535" mass="56429">MRVADVIARRLYEAGVRYAFGVPGGEVLTLVDALEKAGIRFLLAKHENAAGFMAEGVWHMTGAPGVLVCTVGPGAANAVNVTANAEQDRVPLIVLTGCVDGGEAVTYNHQIFDHTKVFGPVTKASVTVPAENADALIDKMVRLALADRPGPVHLDLPIAVADAEVPEAKPVRRPAPLPATPAPGPELEAARAALAKAERPLIVAGLDVVNQEASDTLADFAHKFGAPVIASYKAKGVLPEDDPLALGGAGLSPLADRHLKPVIEQADFILLAGYDPIEMRTGWRNLWDPERQTVVELLAAPEYSYMHTASMTFHAHVGESLETLGDGVEPRATWPGSVIADTRSALAGAFGQNEAWGPAAITTTVRANTPPETVLTVDSGAHRILASQVWEAQVPHAVLQSTGLCTMGCALPLATGAKLAAPDRAVVAFTGDGGLEMVLGELVTLRDLKLPVIVVVFVDASLALIEKKQREMRYGNAGVDMQETDFVAIAEALGGIGVFCEDRETLATAIRTGLEADTLTLCACRIDRQSYDGRI</sequence>
<dbReference type="PANTHER" id="PTHR18968">
    <property type="entry name" value="THIAMINE PYROPHOSPHATE ENZYMES"/>
    <property type="match status" value="1"/>
</dbReference>
<dbReference type="PANTHER" id="PTHR18968:SF129">
    <property type="entry name" value="ACETOLACTATE SYNTHASE"/>
    <property type="match status" value="1"/>
</dbReference>
<dbReference type="GO" id="GO:0009097">
    <property type="term" value="P:isoleucine biosynthetic process"/>
    <property type="evidence" value="ECO:0007669"/>
    <property type="project" value="TreeGrafter"/>
</dbReference>
<proteinExistence type="inferred from homology"/>
<dbReference type="SUPFAM" id="SSF52518">
    <property type="entry name" value="Thiamin diphosphate-binding fold (THDP-binding)"/>
    <property type="match status" value="2"/>
</dbReference>
<dbReference type="KEGG" id="naci:NUH88_12225"/>
<dbReference type="InterPro" id="IPR011766">
    <property type="entry name" value="TPP_enzyme_TPP-bd"/>
</dbReference>
<dbReference type="CDD" id="cd07035">
    <property type="entry name" value="TPP_PYR_POX_like"/>
    <property type="match status" value="1"/>
</dbReference>
<dbReference type="InterPro" id="IPR029061">
    <property type="entry name" value="THDP-binding"/>
</dbReference>
<protein>
    <submittedName>
        <fullName evidence="7">Thiamine pyrophosphate-binding protein</fullName>
    </submittedName>
</protein>
<name>A0A9J7AM01_9PROT</name>
<dbReference type="GO" id="GO:0030976">
    <property type="term" value="F:thiamine pyrophosphate binding"/>
    <property type="evidence" value="ECO:0007669"/>
    <property type="project" value="InterPro"/>
</dbReference>
<feature type="domain" description="Thiamine pyrophosphate enzyme N-terminal TPP-binding" evidence="6">
    <location>
        <begin position="1"/>
        <end position="114"/>
    </location>
</feature>
<dbReference type="RefSeq" id="WP_257766690.1">
    <property type="nucleotide sequence ID" value="NZ_CP102480.1"/>
</dbReference>
<dbReference type="InterPro" id="IPR045229">
    <property type="entry name" value="TPP_enz"/>
</dbReference>
<reference evidence="7" key="1">
    <citation type="submission" date="2022-08" db="EMBL/GenBank/DDBJ databases">
        <title>Nisaea acidiphila sp. nov., isolated from a marine algal debris and emended description of the genus Nisaea Urios et al. 2008.</title>
        <authorList>
            <person name="Kwon K."/>
        </authorList>
    </citation>
    <scope>NUCLEOTIDE SEQUENCE</scope>
    <source>
        <strain evidence="7">MEBiC11861</strain>
    </source>
</reference>
<keyword evidence="2 3" id="KW-0786">Thiamine pyrophosphate</keyword>
<dbReference type="GO" id="GO:0005948">
    <property type="term" value="C:acetolactate synthase complex"/>
    <property type="evidence" value="ECO:0007669"/>
    <property type="project" value="TreeGrafter"/>
</dbReference>
<evidence type="ECO:0000313" key="8">
    <source>
        <dbReference type="Proteomes" id="UP001060336"/>
    </source>
</evidence>
<dbReference type="Gene3D" id="3.40.50.1220">
    <property type="entry name" value="TPP-binding domain"/>
    <property type="match status" value="1"/>
</dbReference>
<dbReference type="GO" id="GO:0009099">
    <property type="term" value="P:L-valine biosynthetic process"/>
    <property type="evidence" value="ECO:0007669"/>
    <property type="project" value="TreeGrafter"/>
</dbReference>
<dbReference type="Pfam" id="PF00205">
    <property type="entry name" value="TPP_enzyme_M"/>
    <property type="match status" value="1"/>
</dbReference>